<dbReference type="Proteomes" id="UP001464891">
    <property type="component" value="Unassembled WGS sequence"/>
</dbReference>
<evidence type="ECO:0000256" key="1">
    <source>
        <dbReference type="SAM" id="SignalP"/>
    </source>
</evidence>
<sequence>MRFPMFLSLGLLLALSPNALATSAAMSPFLIADDSTLSAQLFSQPRRGVRQSVVTLERTACFGFCPMYKLTIYADGRVIYEGNQFVKVKGIKTTRISPLKARQLMLEFQRMQYFNLQDRYEGGSTDAPSAITSFQMGRRFKTVHHYLASPDAPQTLTDLEAKIDATVNVQQWIGTESDRQKTKSIQWYC</sequence>
<accession>A0ABV0J546</accession>
<organism evidence="3 4">
    <name type="scientific">Trichocoleus desertorum GB2-A4</name>
    <dbReference type="NCBI Taxonomy" id="2933944"/>
    <lineage>
        <taxon>Bacteria</taxon>
        <taxon>Bacillati</taxon>
        <taxon>Cyanobacteriota</taxon>
        <taxon>Cyanophyceae</taxon>
        <taxon>Leptolyngbyales</taxon>
        <taxon>Trichocoleusaceae</taxon>
        <taxon>Trichocoleus</taxon>
    </lineage>
</organism>
<evidence type="ECO:0000259" key="2">
    <source>
        <dbReference type="Pfam" id="PF20033"/>
    </source>
</evidence>
<comment type="caution">
    <text evidence="3">The sequence shown here is derived from an EMBL/GenBank/DDBJ whole genome shotgun (WGS) entry which is preliminary data.</text>
</comment>
<dbReference type="InterPro" id="IPR045497">
    <property type="entry name" value="DUF6438"/>
</dbReference>
<evidence type="ECO:0000313" key="4">
    <source>
        <dbReference type="Proteomes" id="UP001464891"/>
    </source>
</evidence>
<dbReference type="RefSeq" id="WP_190439150.1">
    <property type="nucleotide sequence ID" value="NZ_JAMPKM010000003.1"/>
</dbReference>
<proteinExistence type="predicted"/>
<keyword evidence="1" id="KW-0732">Signal</keyword>
<name>A0ABV0J546_9CYAN</name>
<reference evidence="3 4" key="1">
    <citation type="submission" date="2022-04" db="EMBL/GenBank/DDBJ databases">
        <title>Positive selection, recombination, and allopatry shape intraspecific diversity of widespread and dominant cyanobacteria.</title>
        <authorList>
            <person name="Wei J."/>
            <person name="Shu W."/>
            <person name="Hu C."/>
        </authorList>
    </citation>
    <scope>NUCLEOTIDE SEQUENCE [LARGE SCALE GENOMIC DNA]</scope>
    <source>
        <strain evidence="3 4">GB2-A4</strain>
    </source>
</reference>
<feature type="chain" id="PRO_5047261188" evidence="1">
    <location>
        <begin position="22"/>
        <end position="189"/>
    </location>
</feature>
<dbReference type="EMBL" id="JAMPKM010000003">
    <property type="protein sequence ID" value="MEP0816901.1"/>
    <property type="molecule type" value="Genomic_DNA"/>
</dbReference>
<dbReference type="Pfam" id="PF20033">
    <property type="entry name" value="DUF6438"/>
    <property type="match status" value="1"/>
</dbReference>
<gene>
    <name evidence="3" type="ORF">NC998_07305</name>
</gene>
<feature type="domain" description="DUF6438" evidence="2">
    <location>
        <begin position="53"/>
        <end position="165"/>
    </location>
</feature>
<protein>
    <submittedName>
        <fullName evidence="3">DUF6438 domain-containing protein</fullName>
    </submittedName>
</protein>
<feature type="signal peptide" evidence="1">
    <location>
        <begin position="1"/>
        <end position="21"/>
    </location>
</feature>
<keyword evidence="4" id="KW-1185">Reference proteome</keyword>
<evidence type="ECO:0000313" key="3">
    <source>
        <dbReference type="EMBL" id="MEP0816901.1"/>
    </source>
</evidence>